<dbReference type="GeneID" id="111244691"/>
<dbReference type="RefSeq" id="XP_022647758.1">
    <property type="nucleotide sequence ID" value="XM_022792023.1"/>
</dbReference>
<feature type="coiled-coil region" evidence="1">
    <location>
        <begin position="58"/>
        <end position="92"/>
    </location>
</feature>
<accession>A0A7M7J7L0</accession>
<evidence type="ECO:0000313" key="4">
    <source>
        <dbReference type="Proteomes" id="UP000594260"/>
    </source>
</evidence>
<dbReference type="EnsemblMetazoa" id="XM_022792023">
    <property type="protein sequence ID" value="XP_022647758"/>
    <property type="gene ID" value="LOC111244691"/>
</dbReference>
<reference evidence="3" key="1">
    <citation type="submission" date="2021-01" db="UniProtKB">
        <authorList>
            <consortium name="EnsemblMetazoa"/>
        </authorList>
    </citation>
    <scope>IDENTIFICATION</scope>
</reference>
<sequence>MDNKDIAETSALTESTSNPRTKRRSSSRRASFNPRQSLASCEIFCGSPAALKIYKNMREAMKGRFEAAKKLISEAESELGLESNKLAELYRQMKSLELSFGTEGDVLEEELLFILADLTNRADEPLEQNPFKKARLDNQPPGCLISPVTEIAKRLDEWSTSDGVQEIQRQITLDPLEGLHKTVSADSGKNTLLHTGPDTFEREQALIQKAKSDNAKLAAEQKETLLKRRTQRLNALPSHVITVERLAKFLAGTVM</sequence>
<keyword evidence="1" id="KW-0175">Coiled coil</keyword>
<dbReference type="Proteomes" id="UP000594260">
    <property type="component" value="Unplaced"/>
</dbReference>
<organism evidence="3 4">
    <name type="scientific">Varroa destructor</name>
    <name type="common">Honeybee mite</name>
    <dbReference type="NCBI Taxonomy" id="109461"/>
    <lineage>
        <taxon>Eukaryota</taxon>
        <taxon>Metazoa</taxon>
        <taxon>Ecdysozoa</taxon>
        <taxon>Arthropoda</taxon>
        <taxon>Chelicerata</taxon>
        <taxon>Arachnida</taxon>
        <taxon>Acari</taxon>
        <taxon>Parasitiformes</taxon>
        <taxon>Mesostigmata</taxon>
        <taxon>Gamasina</taxon>
        <taxon>Dermanyssoidea</taxon>
        <taxon>Varroidae</taxon>
        <taxon>Varroa</taxon>
    </lineage>
</organism>
<feature type="region of interest" description="Disordered" evidence="2">
    <location>
        <begin position="1"/>
        <end position="33"/>
    </location>
</feature>
<evidence type="ECO:0000256" key="2">
    <source>
        <dbReference type="SAM" id="MobiDB-lite"/>
    </source>
</evidence>
<proteinExistence type="predicted"/>
<name>A0A7M7J7L0_VARDE</name>
<evidence type="ECO:0000313" key="3">
    <source>
        <dbReference type="EnsemblMetazoa" id="XP_022647758"/>
    </source>
</evidence>
<protein>
    <submittedName>
        <fullName evidence="3">Uncharacterized protein</fullName>
    </submittedName>
</protein>
<evidence type="ECO:0000256" key="1">
    <source>
        <dbReference type="SAM" id="Coils"/>
    </source>
</evidence>
<keyword evidence="4" id="KW-1185">Reference proteome</keyword>
<dbReference type="AlphaFoldDB" id="A0A7M7J7L0"/>